<reference evidence="3 4" key="2">
    <citation type="journal article" date="2013" name="PLoS ONE">
        <title>Whole genome mapping and re-organization of the nuclear and mitochondrial genomes of Babesia microti isolates.</title>
        <authorList>
            <person name="Cornillot E."/>
            <person name="Dassouli A."/>
            <person name="Garg A."/>
            <person name="Pachikara N."/>
            <person name="Randazzo S."/>
            <person name="Depoix D."/>
            <person name="Carcy B."/>
            <person name="Delbecq S."/>
            <person name="Frutos R."/>
            <person name="Silva J.C."/>
            <person name="Sutton R."/>
            <person name="Krause P.J."/>
            <person name="Mamoun C.B."/>
        </authorList>
    </citation>
    <scope>NUCLEOTIDE SEQUENCE [LARGE SCALE GENOMIC DNA]</scope>
    <source>
        <strain evidence="3 4">RI</strain>
    </source>
</reference>
<keyword evidence="2" id="KW-1133">Transmembrane helix</keyword>
<feature type="region of interest" description="Disordered" evidence="1">
    <location>
        <begin position="476"/>
        <end position="501"/>
    </location>
</feature>
<keyword evidence="4" id="KW-1185">Reference proteome</keyword>
<evidence type="ECO:0000313" key="3">
    <source>
        <dbReference type="EMBL" id="SJK86614.1"/>
    </source>
</evidence>
<proteinExistence type="predicted"/>
<name>A0A1R4ACI5_BABMR</name>
<reference evidence="3 4" key="1">
    <citation type="journal article" date="2012" name="Nucleic Acids Res.">
        <title>Sequencing of the smallest Apicomplexan genome from the human pathogen Babesia microti.</title>
        <authorList>
            <person name="Cornillot E."/>
            <person name="Hadj-Kaddour K."/>
            <person name="Dassouli A."/>
            <person name="Noel B."/>
            <person name="Ranwez V."/>
            <person name="Vacherie B."/>
            <person name="Augagneur Y."/>
            <person name="Bres V."/>
            <person name="Duclos A."/>
            <person name="Randazzo S."/>
            <person name="Carcy B."/>
            <person name="Debierre-Grockiego F."/>
            <person name="Delbecq S."/>
            <person name="Moubri-Menage K."/>
            <person name="Shams-Eldin H."/>
            <person name="Usmani-Brown S."/>
            <person name="Bringaud F."/>
            <person name="Wincker P."/>
            <person name="Vivares C.P."/>
            <person name="Schwarz R.T."/>
            <person name="Schetters T.P."/>
            <person name="Krause P.J."/>
            <person name="Gorenflot A."/>
            <person name="Berry V."/>
            <person name="Barbe V."/>
            <person name="Ben Mamoun C."/>
        </authorList>
    </citation>
    <scope>NUCLEOTIDE SEQUENCE [LARGE SCALE GENOMIC DNA]</scope>
    <source>
        <strain evidence="3 4">RI</strain>
    </source>
</reference>
<keyword evidence="2" id="KW-0812">Transmembrane</keyword>
<reference evidence="3 4" key="3">
    <citation type="journal article" date="2016" name="Sci. Rep.">
        <title>Genome-wide diversity and gene expression profiling of Babesia microti isolates identify polymorphic genes that mediate host-pathogen interactions.</title>
        <authorList>
            <person name="Silva J.C."/>
            <person name="Cornillot E."/>
            <person name="McCracken C."/>
            <person name="Usmani-Brown S."/>
            <person name="Dwivedi A."/>
            <person name="Ifeonu O.O."/>
            <person name="Crabtree J."/>
            <person name="Gotia H.T."/>
            <person name="Virji A.Z."/>
            <person name="Reynes C."/>
            <person name="Colinge J."/>
            <person name="Kumar V."/>
            <person name="Lawres L."/>
            <person name="Pazzi J.E."/>
            <person name="Pablo J.V."/>
            <person name="Hung C."/>
            <person name="Brancato J."/>
            <person name="Kumari P."/>
            <person name="Orvis J."/>
            <person name="Tretina K."/>
            <person name="Chibucos M."/>
            <person name="Ott S."/>
            <person name="Sadzewicz L."/>
            <person name="Sengamalay N."/>
            <person name="Shetty A.C."/>
            <person name="Su Q."/>
            <person name="Tallon L."/>
            <person name="Fraser C.M."/>
            <person name="Frutos R."/>
            <person name="Molina D.M."/>
            <person name="Krause P.J."/>
            <person name="Ben Mamoun C."/>
        </authorList>
    </citation>
    <scope>NUCLEOTIDE SEQUENCE [LARGE SCALE GENOMIC DNA]</scope>
    <source>
        <strain evidence="3 4">RI</strain>
    </source>
</reference>
<dbReference type="RefSeq" id="XP_021338751.1">
    <property type="nucleotide sequence ID" value="XM_021482206.1"/>
</dbReference>
<organism evidence="3 4">
    <name type="scientific">Babesia microti (strain RI)</name>
    <dbReference type="NCBI Taxonomy" id="1133968"/>
    <lineage>
        <taxon>Eukaryota</taxon>
        <taxon>Sar</taxon>
        <taxon>Alveolata</taxon>
        <taxon>Apicomplexa</taxon>
        <taxon>Aconoidasida</taxon>
        <taxon>Piroplasmida</taxon>
        <taxon>Babesiidae</taxon>
        <taxon>Babesia</taxon>
    </lineage>
</organism>
<dbReference type="KEGG" id="bmic:BMR1_03g03870"/>
<evidence type="ECO:0000256" key="1">
    <source>
        <dbReference type="SAM" id="MobiDB-lite"/>
    </source>
</evidence>
<dbReference type="GeneID" id="24425421"/>
<dbReference type="Proteomes" id="UP000002899">
    <property type="component" value="Chromosome III"/>
</dbReference>
<feature type="compositionally biased region" description="Polar residues" evidence="1">
    <location>
        <begin position="492"/>
        <end position="501"/>
    </location>
</feature>
<dbReference type="EMBL" id="LN871598">
    <property type="protein sequence ID" value="SJK86614.1"/>
    <property type="molecule type" value="Genomic_DNA"/>
</dbReference>
<feature type="transmembrane region" description="Helical" evidence="2">
    <location>
        <begin position="1250"/>
        <end position="1267"/>
    </location>
</feature>
<sequence length="1307" mass="151427">MQLINLSASLLIAISYFFIKIYSRVSETELIDQNNEVVAKLISGFDKEGHILVGINMLLEHIRNVILQDEHLRVKFGGVSINDNFETINILANLLEHEIYTINKAVQSYKYNKLLHNVKKLKSLSLLNHFSSELKSTNDFRAALEKIHGLVYIEPSYFLDIFKREQNNDFTQGNNNAMRVSGMDTNSLPGNEMIDRKELNYIIESDLNRKLVGGNPEKLINNDYMMLNELFGEIKQTDEGNEHLNLTKRWRIISAMFEDSYMTHEGISKWHSMLGVELFLAANGNPLILGQFLWFEIIYSYFDKFLGNAERKLFTWGDILHANGDVKYEMVYEICGIKNSKNSRIEKRSKKTKPNNNQVGIHCQALELVIEQINYLEAIYQNHFSSNTKNQEIWANSTTNASSSAVNSSSSFLDFSFFRSQKNEKPMPQNSWYSIYPYRLYDTHYNKDVFKHPFTQTEPMTLQAVIDSKYNGINHKTKNMDDPSISERNDDQSNGPLSSDITDALQKNINKEYSPPFRPRNNIVYEKLLLGNNIKLLYTPEEISETISNDANTFLTALYMYREDPIYAMYYHEYIALSFEAIYNTDNSDSRTFYKSFGTNVRSCLELLAGKEVSKQVSGKLSLRIHHKKIPHLFSSFDKSNDTNAYCKDYIGLAMFFIYKSIGYTNLEKSMLLVTPRGISPMNTLLTTKSYLLRDAVMLDKNWLAVLLMLRLVTLRNGTESYNHMKNKNMEFFISARNFWSNKNVETAVVTRYNMYYSESPSILLEKSLNNCTLERLLTSIKFLLHYNTFMTLDRFSQRVDNLTLIESMNKFIGAWTEFGYEKSREEILASRENKPNDNDHGKLFDWMDKDYINLGNWNEQLCGLLQWYLERFLKQPYIQQLIEMNRLAPNLYKLPNHIQLAIDSLTNLKLAEKKMLMMASTTGKNNMILWYPVQIDHQSVMYVLENISFVGEIMGHVFDEELLDLSFTNMCMRLQYLAYSHYFHSIGSNLDEVSAFVHPSYSSYSYYTREFELQKSMASMQFTNVWKLLYQIGMSIIVNKESLSHVENGLDTEMWKRSLFDPKSIQDMMKLSSGSTYESGLLKNFFSNTKASVNKLLKIGSTVWLAHTSSFTGHLYNYMGFRKLGTGIMVLSPYYAYIVNHWNKDVLKKSTLEFKNETNHASTRNPTNSGNTLQLNLLDKMNTLKFLRNKKALQFISNNNSLTGYGKNAQIKAISPHNKFGRFMSKIKMLSVFKSFDWNSIKSSKYIRIFKFISGLVASIVVMYYLMSHLIMIILVSGSVGIAWLSYKYINISPLGYIKRKMLSGS</sequence>
<dbReference type="VEuPathDB" id="PiroplasmaDB:BMR1_03g03870"/>
<accession>A0A1R4ACI5</accession>
<protein>
    <submittedName>
        <fullName evidence="3">Uncharacterized protein</fullName>
    </submittedName>
</protein>
<evidence type="ECO:0000256" key="2">
    <source>
        <dbReference type="SAM" id="Phobius"/>
    </source>
</evidence>
<feature type="transmembrane region" description="Helical" evidence="2">
    <location>
        <begin position="1273"/>
        <end position="1291"/>
    </location>
</feature>
<evidence type="ECO:0000313" key="4">
    <source>
        <dbReference type="Proteomes" id="UP000002899"/>
    </source>
</evidence>
<feature type="compositionally biased region" description="Basic and acidic residues" evidence="1">
    <location>
        <begin position="478"/>
        <end position="491"/>
    </location>
</feature>
<keyword evidence="2" id="KW-0472">Membrane</keyword>